<gene>
    <name evidence="1" type="ORF">SAMN02745152_01989</name>
</gene>
<dbReference type="GeneID" id="303368211"/>
<dbReference type="GO" id="GO:0006355">
    <property type="term" value="P:regulation of DNA-templated transcription"/>
    <property type="evidence" value="ECO:0007669"/>
    <property type="project" value="InterPro"/>
</dbReference>
<sequence>MKENNKIYNRQLRVRLPDNIWGQIEIYAKATNRSVNNVIRVAVEEYLSKNTQNETLFLEAMHKMTESFKQLTVQEKETAELVSSVHDSLDSIESGLNKVEYEGQIQIVLFLDFLRHSYSLFRKEVDSKNRTQQDMEASINFMNDYLQEFVAFRNNYGNNFFKKALDAKS</sequence>
<dbReference type="Proteomes" id="UP000190395">
    <property type="component" value="Unassembled WGS sequence"/>
</dbReference>
<name>A0A1T4QHX8_9SPIR</name>
<dbReference type="InterPro" id="IPR013321">
    <property type="entry name" value="Arc_rbn_hlx_hlx"/>
</dbReference>
<dbReference type="InterPro" id="IPR010985">
    <property type="entry name" value="Ribbon_hlx_hlx"/>
</dbReference>
<dbReference type="STRING" id="225004.SAMN02745152_01989"/>
<reference evidence="1 2" key="1">
    <citation type="submission" date="2017-02" db="EMBL/GenBank/DDBJ databases">
        <authorList>
            <person name="Peterson S.W."/>
        </authorList>
    </citation>
    <scope>NUCLEOTIDE SEQUENCE [LARGE SCALE GENOMIC DNA]</scope>
    <source>
        <strain evidence="1 2">ATCC BAA-909</strain>
    </source>
</reference>
<proteinExistence type="predicted"/>
<dbReference type="RefSeq" id="WP_078931731.1">
    <property type="nucleotide sequence ID" value="NZ_FUXC01000014.1"/>
</dbReference>
<evidence type="ECO:0000313" key="2">
    <source>
        <dbReference type="Proteomes" id="UP000190395"/>
    </source>
</evidence>
<dbReference type="Gene3D" id="1.10.1220.10">
    <property type="entry name" value="Met repressor-like"/>
    <property type="match status" value="1"/>
</dbReference>
<protein>
    <submittedName>
        <fullName evidence="1">Uncharacterized protein</fullName>
    </submittedName>
</protein>
<dbReference type="SUPFAM" id="SSF47598">
    <property type="entry name" value="Ribbon-helix-helix"/>
    <property type="match status" value="1"/>
</dbReference>
<evidence type="ECO:0000313" key="1">
    <source>
        <dbReference type="EMBL" id="SKA03246.1"/>
    </source>
</evidence>
<organism evidence="1 2">
    <name type="scientific">Treponema berlinense</name>
    <dbReference type="NCBI Taxonomy" id="225004"/>
    <lineage>
        <taxon>Bacteria</taxon>
        <taxon>Pseudomonadati</taxon>
        <taxon>Spirochaetota</taxon>
        <taxon>Spirochaetia</taxon>
        <taxon>Spirochaetales</taxon>
        <taxon>Treponemataceae</taxon>
        <taxon>Treponema</taxon>
    </lineage>
</organism>
<dbReference type="AlphaFoldDB" id="A0A1T4QHX8"/>
<accession>A0A1T4QHX8</accession>
<dbReference type="EMBL" id="FUXC01000014">
    <property type="protein sequence ID" value="SKA03246.1"/>
    <property type="molecule type" value="Genomic_DNA"/>
</dbReference>
<keyword evidence="2" id="KW-1185">Reference proteome</keyword>